<dbReference type="PIRSF" id="PIRSF000779">
    <property type="entry name" value="RNA_pol_Rpb8"/>
    <property type="match status" value="1"/>
</dbReference>
<dbReference type="SMART" id="SM00658">
    <property type="entry name" value="RPOL8c"/>
    <property type="match status" value="1"/>
</dbReference>
<dbReference type="Pfam" id="PF03870">
    <property type="entry name" value="RNA_pol_Rpb8"/>
    <property type="match status" value="1"/>
</dbReference>
<evidence type="ECO:0000256" key="2">
    <source>
        <dbReference type="ARBA" id="ARBA00008912"/>
    </source>
</evidence>
<dbReference type="GO" id="GO:0005666">
    <property type="term" value="C:RNA polymerase III complex"/>
    <property type="evidence" value="ECO:0007669"/>
    <property type="project" value="TreeGrafter"/>
</dbReference>
<reference evidence="5 6" key="1">
    <citation type="journal article" date="2019" name="Sci. Rep.">
        <title>Comparative genomics of chytrid fungi reveal insights into the obligate biotrophic and pathogenic lifestyle of Synchytrium endobioticum.</title>
        <authorList>
            <person name="van de Vossenberg B.T.L.H."/>
            <person name="Warris S."/>
            <person name="Nguyen H.D.T."/>
            <person name="van Gent-Pelzer M.P.E."/>
            <person name="Joly D.L."/>
            <person name="van de Geest H.C."/>
            <person name="Bonants P.J.M."/>
            <person name="Smith D.S."/>
            <person name="Levesque C.A."/>
            <person name="van der Lee T.A.J."/>
        </authorList>
    </citation>
    <scope>NUCLEOTIDE SEQUENCE [LARGE SCALE GENOMIC DNA]</scope>
    <source>
        <strain evidence="5 6">CBS 675.73</strain>
    </source>
</reference>
<keyword evidence="3 4" id="KW-0539">Nucleus</keyword>
<dbReference type="SUPFAM" id="SSF50249">
    <property type="entry name" value="Nucleic acid-binding proteins"/>
    <property type="match status" value="1"/>
</dbReference>
<dbReference type="Proteomes" id="UP000320333">
    <property type="component" value="Unassembled WGS sequence"/>
</dbReference>
<dbReference type="FunFam" id="2.40.50.140:FF:000191">
    <property type="entry name" value="DNA-directed RNA polymerases I, II, and III subunit RPABC3"/>
    <property type="match status" value="1"/>
</dbReference>
<sequence length="150" mass="16456">MKNIVFTDIFEVGDVNRGGKKFDRVSRINATSEAADTEIILDINTEIYPIKISDKFTLTLATSLSLDAVAATSASTASKKETWRDTSSGKSLADEYEYVMYGKVYKYDESGGKNLATVYISFGGLLLVVSGEPVDLLVGQEVYLLMRKNS</sequence>
<evidence type="ECO:0000313" key="6">
    <source>
        <dbReference type="Proteomes" id="UP000320333"/>
    </source>
</evidence>
<comment type="subcellular location">
    <subcellularLocation>
        <location evidence="1">Nucleus</location>
    </subcellularLocation>
</comment>
<evidence type="ECO:0000256" key="1">
    <source>
        <dbReference type="ARBA" id="ARBA00004123"/>
    </source>
</evidence>
<dbReference type="GO" id="GO:0003899">
    <property type="term" value="F:DNA-directed RNA polymerase activity"/>
    <property type="evidence" value="ECO:0007669"/>
    <property type="project" value="UniProtKB-UniRule"/>
</dbReference>
<evidence type="ECO:0000256" key="4">
    <source>
        <dbReference type="PIRNR" id="PIRNR000779"/>
    </source>
</evidence>
<evidence type="ECO:0000313" key="5">
    <source>
        <dbReference type="EMBL" id="TPX67284.1"/>
    </source>
</evidence>
<keyword evidence="6" id="KW-1185">Reference proteome</keyword>
<comment type="caution">
    <text evidence="5">The sequence shown here is derived from an EMBL/GenBank/DDBJ whole genome shotgun (WGS) entry which is preliminary data.</text>
</comment>
<dbReference type="OrthoDB" id="20018at2759"/>
<comment type="function">
    <text evidence="4">DNA-dependent RNA polymerase catalyzes the transcription of DNA into RNA using the four ribonucleoside triphosphates as substrates. Common component of RNA polymerases I, II and III which synthesize ribosomal RNA precursors, mRNA precursors and many functional non-coding RNAs, and small RNAs, such as 5S rRNA and tRNAs, respectively.</text>
</comment>
<dbReference type="Gene3D" id="2.40.50.140">
    <property type="entry name" value="Nucleic acid-binding proteins"/>
    <property type="match status" value="1"/>
</dbReference>
<dbReference type="InterPro" id="IPR005570">
    <property type="entry name" value="RPABC3"/>
</dbReference>
<dbReference type="GO" id="GO:0005665">
    <property type="term" value="C:RNA polymerase II, core complex"/>
    <property type="evidence" value="ECO:0007669"/>
    <property type="project" value="UniProtKB-UniRule"/>
</dbReference>
<protein>
    <recommendedName>
        <fullName evidence="4">DNA-directed RNA polymerases I, II, and III subunit RPABC3</fullName>
    </recommendedName>
</protein>
<dbReference type="AlphaFoldDB" id="A0A507ETV3"/>
<proteinExistence type="inferred from homology"/>
<dbReference type="STRING" id="246404.A0A507ETV3"/>
<accession>A0A507ETV3</accession>
<dbReference type="InterPro" id="IPR012340">
    <property type="entry name" value="NA-bd_OB-fold"/>
</dbReference>
<organism evidence="5 6">
    <name type="scientific">Chytriomyces confervae</name>
    <dbReference type="NCBI Taxonomy" id="246404"/>
    <lineage>
        <taxon>Eukaryota</taxon>
        <taxon>Fungi</taxon>
        <taxon>Fungi incertae sedis</taxon>
        <taxon>Chytridiomycota</taxon>
        <taxon>Chytridiomycota incertae sedis</taxon>
        <taxon>Chytridiomycetes</taxon>
        <taxon>Chytridiales</taxon>
        <taxon>Chytriomycetaceae</taxon>
        <taxon>Chytriomyces</taxon>
    </lineage>
</organism>
<comment type="similarity">
    <text evidence="2 4">Belongs to the eukaryotic RPB8 RNA polymerase subunit family.</text>
</comment>
<evidence type="ECO:0000256" key="3">
    <source>
        <dbReference type="ARBA" id="ARBA00023242"/>
    </source>
</evidence>
<dbReference type="EMBL" id="QEAP01000405">
    <property type="protein sequence ID" value="TPX67284.1"/>
    <property type="molecule type" value="Genomic_DNA"/>
</dbReference>
<dbReference type="GO" id="GO:0006351">
    <property type="term" value="P:DNA-templated transcription"/>
    <property type="evidence" value="ECO:0007669"/>
    <property type="project" value="UniProtKB-UniRule"/>
</dbReference>
<name>A0A507ETV3_9FUNG</name>
<dbReference type="GO" id="GO:0005736">
    <property type="term" value="C:RNA polymerase I complex"/>
    <property type="evidence" value="ECO:0007669"/>
    <property type="project" value="TreeGrafter"/>
</dbReference>
<dbReference type="PANTHER" id="PTHR10917">
    <property type="entry name" value="DNA-DIRECTED RNA POLYMERASES I, II, AND III SUBUNIT RPABC3"/>
    <property type="match status" value="1"/>
</dbReference>
<gene>
    <name evidence="5" type="ORF">CcCBS67573_g07560</name>
</gene>
<dbReference type="PANTHER" id="PTHR10917:SF0">
    <property type="entry name" value="DNA-DIRECTED RNA POLYMERASES I, II, AND III SUBUNIT RPABC3"/>
    <property type="match status" value="1"/>
</dbReference>